<comment type="caution">
    <text evidence="2">The sequence shown here is derived from an EMBL/GenBank/DDBJ whole genome shotgun (WGS) entry which is preliminary data.</text>
</comment>
<dbReference type="EMBL" id="MU858508">
    <property type="protein sequence ID" value="KAK4206106.1"/>
    <property type="molecule type" value="Genomic_DNA"/>
</dbReference>
<reference evidence="2" key="2">
    <citation type="submission" date="2023-05" db="EMBL/GenBank/DDBJ databases">
        <authorList>
            <consortium name="Lawrence Berkeley National Laboratory"/>
            <person name="Steindorff A."/>
            <person name="Hensen N."/>
            <person name="Bonometti L."/>
            <person name="Westerberg I."/>
            <person name="Brannstrom I.O."/>
            <person name="Guillou S."/>
            <person name="Cros-Aarteil S."/>
            <person name="Calhoun S."/>
            <person name="Haridas S."/>
            <person name="Kuo A."/>
            <person name="Mondo S."/>
            <person name="Pangilinan J."/>
            <person name="Riley R."/>
            <person name="Labutti K."/>
            <person name="Andreopoulos B."/>
            <person name="Lipzen A."/>
            <person name="Chen C."/>
            <person name="Yanf M."/>
            <person name="Daum C."/>
            <person name="Ng V."/>
            <person name="Clum A."/>
            <person name="Ohm R."/>
            <person name="Martin F."/>
            <person name="Silar P."/>
            <person name="Natvig D."/>
            <person name="Lalanne C."/>
            <person name="Gautier V."/>
            <person name="Ament-Velasquez S.L."/>
            <person name="Kruys A."/>
            <person name="Hutchinson M.I."/>
            <person name="Powell A.J."/>
            <person name="Barry K."/>
            <person name="Miller A.N."/>
            <person name="Grigoriev I.V."/>
            <person name="Debuchy R."/>
            <person name="Gladieux P."/>
            <person name="Thoren M.H."/>
            <person name="Johannesson H."/>
        </authorList>
    </citation>
    <scope>NUCLEOTIDE SEQUENCE</scope>
    <source>
        <strain evidence="2">PSN293</strain>
    </source>
</reference>
<evidence type="ECO:0000313" key="2">
    <source>
        <dbReference type="EMBL" id="KAK4206106.1"/>
    </source>
</evidence>
<dbReference type="Proteomes" id="UP001301769">
    <property type="component" value="Unassembled WGS sequence"/>
</dbReference>
<feature type="region of interest" description="Disordered" evidence="1">
    <location>
        <begin position="1"/>
        <end position="61"/>
    </location>
</feature>
<reference evidence="2" key="1">
    <citation type="journal article" date="2023" name="Mol. Phylogenet. Evol.">
        <title>Genome-scale phylogeny and comparative genomics of the fungal order Sordariales.</title>
        <authorList>
            <person name="Hensen N."/>
            <person name="Bonometti L."/>
            <person name="Westerberg I."/>
            <person name="Brannstrom I.O."/>
            <person name="Guillou S."/>
            <person name="Cros-Aarteil S."/>
            <person name="Calhoun S."/>
            <person name="Haridas S."/>
            <person name="Kuo A."/>
            <person name="Mondo S."/>
            <person name="Pangilinan J."/>
            <person name="Riley R."/>
            <person name="LaButti K."/>
            <person name="Andreopoulos B."/>
            <person name="Lipzen A."/>
            <person name="Chen C."/>
            <person name="Yan M."/>
            <person name="Daum C."/>
            <person name="Ng V."/>
            <person name="Clum A."/>
            <person name="Steindorff A."/>
            <person name="Ohm R.A."/>
            <person name="Martin F."/>
            <person name="Silar P."/>
            <person name="Natvig D.O."/>
            <person name="Lalanne C."/>
            <person name="Gautier V."/>
            <person name="Ament-Velasquez S.L."/>
            <person name="Kruys A."/>
            <person name="Hutchinson M.I."/>
            <person name="Powell A.J."/>
            <person name="Barry K."/>
            <person name="Miller A.N."/>
            <person name="Grigoriev I.V."/>
            <person name="Debuchy R."/>
            <person name="Gladieux P."/>
            <person name="Hiltunen Thoren M."/>
            <person name="Johannesson H."/>
        </authorList>
    </citation>
    <scope>NUCLEOTIDE SEQUENCE</scope>
    <source>
        <strain evidence="2">PSN293</strain>
    </source>
</reference>
<evidence type="ECO:0000313" key="3">
    <source>
        <dbReference type="Proteomes" id="UP001301769"/>
    </source>
</evidence>
<keyword evidence="3" id="KW-1185">Reference proteome</keyword>
<name>A0AAN7AYH6_9PEZI</name>
<accession>A0AAN7AYH6</accession>
<feature type="compositionally biased region" description="Polar residues" evidence="1">
    <location>
        <begin position="32"/>
        <end position="44"/>
    </location>
</feature>
<organism evidence="2 3">
    <name type="scientific">Rhypophila decipiens</name>
    <dbReference type="NCBI Taxonomy" id="261697"/>
    <lineage>
        <taxon>Eukaryota</taxon>
        <taxon>Fungi</taxon>
        <taxon>Dikarya</taxon>
        <taxon>Ascomycota</taxon>
        <taxon>Pezizomycotina</taxon>
        <taxon>Sordariomycetes</taxon>
        <taxon>Sordariomycetidae</taxon>
        <taxon>Sordariales</taxon>
        <taxon>Naviculisporaceae</taxon>
        <taxon>Rhypophila</taxon>
    </lineage>
</organism>
<proteinExistence type="predicted"/>
<protein>
    <submittedName>
        <fullName evidence="2">Uncharacterized protein</fullName>
    </submittedName>
</protein>
<evidence type="ECO:0000256" key="1">
    <source>
        <dbReference type="SAM" id="MobiDB-lite"/>
    </source>
</evidence>
<dbReference type="AlphaFoldDB" id="A0AAN7AYH6"/>
<feature type="compositionally biased region" description="Basic and acidic residues" evidence="1">
    <location>
        <begin position="1"/>
        <end position="13"/>
    </location>
</feature>
<gene>
    <name evidence="2" type="ORF">QBC37DRAFT_435414</name>
</gene>
<sequence>MDPLPSRDLDMEGKPGTGNQFGDGNRMFANFGGSQKNIEGSSYESGGVMNIGMIPSKESTR</sequence>